<keyword evidence="3" id="KW-1017">Isopeptide bond</keyword>
<name>A0A2G8JLK7_STIJA</name>
<reference evidence="16 17" key="1">
    <citation type="journal article" date="2017" name="PLoS Biol.">
        <title>The sea cucumber genome provides insights into morphological evolution and visceral regeneration.</title>
        <authorList>
            <person name="Zhang X."/>
            <person name="Sun L."/>
            <person name="Yuan J."/>
            <person name="Sun Y."/>
            <person name="Gao Y."/>
            <person name="Zhang L."/>
            <person name="Li S."/>
            <person name="Dai H."/>
            <person name="Hamel J.F."/>
            <person name="Liu C."/>
            <person name="Yu Y."/>
            <person name="Liu S."/>
            <person name="Lin W."/>
            <person name="Guo K."/>
            <person name="Jin S."/>
            <person name="Xu P."/>
            <person name="Storey K.B."/>
            <person name="Huan P."/>
            <person name="Zhang T."/>
            <person name="Zhou Y."/>
            <person name="Zhang J."/>
            <person name="Lin C."/>
            <person name="Li X."/>
            <person name="Xing L."/>
            <person name="Huo D."/>
            <person name="Sun M."/>
            <person name="Wang L."/>
            <person name="Mercier A."/>
            <person name="Li F."/>
            <person name="Yang H."/>
            <person name="Xiang J."/>
        </authorList>
    </citation>
    <scope>NUCLEOTIDE SEQUENCE [LARGE SCALE GENOMIC DNA]</scope>
    <source>
        <strain evidence="16">Shaxun</strain>
        <tissue evidence="16">Muscle</tissue>
    </source>
</reference>
<keyword evidence="6" id="KW-0677">Repeat</keyword>
<keyword evidence="8 11" id="KW-0862">Zinc</keyword>
<dbReference type="GO" id="GO:0042981">
    <property type="term" value="P:regulation of apoptotic process"/>
    <property type="evidence" value="ECO:0007669"/>
    <property type="project" value="InterPro"/>
</dbReference>
<dbReference type="InterPro" id="IPR049342">
    <property type="entry name" value="TRAF1-6_MATH_dom"/>
</dbReference>
<feature type="zinc finger region" description="TRAF-type" evidence="11">
    <location>
        <begin position="3"/>
        <end position="57"/>
    </location>
</feature>
<dbReference type="GO" id="GO:0007165">
    <property type="term" value="P:signal transduction"/>
    <property type="evidence" value="ECO:0007669"/>
    <property type="project" value="InterPro"/>
</dbReference>
<dbReference type="PROSITE" id="PS50144">
    <property type="entry name" value="MATH"/>
    <property type="match status" value="1"/>
</dbReference>
<dbReference type="Gene3D" id="3.30.40.10">
    <property type="entry name" value="Zinc/RING finger domain, C3HC4 (zinc finger)"/>
    <property type="match status" value="1"/>
</dbReference>
<dbReference type="EMBL" id="MRZV01001641">
    <property type="protein sequence ID" value="PIK36637.1"/>
    <property type="molecule type" value="Genomic_DNA"/>
</dbReference>
<dbReference type="SMART" id="SM00061">
    <property type="entry name" value="MATH"/>
    <property type="match status" value="1"/>
</dbReference>
<keyword evidence="5 11" id="KW-0479">Metal-binding</keyword>
<dbReference type="InterPro" id="IPR013083">
    <property type="entry name" value="Znf_RING/FYVE/PHD"/>
</dbReference>
<evidence type="ECO:0000256" key="5">
    <source>
        <dbReference type="ARBA" id="ARBA00022723"/>
    </source>
</evidence>
<sequence length="362" mass="40645">MANECPRRSLPCHLCQQLVGQTELELENHLKNDCPEGNVECYFKVWGCEYTGPRKSLNEHLKAQVDYHYGTVGTEVAKLKTVVTELQETAQDLRNEGASSSPSSEGVAETVDKLNERMKKLQLTMVQKFDKIGKLEKAAEQTAKKTDVQKEAARIDTIASQTTTLANRIQKLEEKSGQGLRARKGGATQQSLEQRVSTLENQISLHAMRLAEHDVRFQVHGTTSYNGSLVWKIKDYARRKRDADSGKTLSLYSQPFFSSRYGFKMCARVYLNGDGIGKDSHMSLFFVIMKGDYDSLLSWPFKQKVTLMLLDQGGGQRHLSDSFRPDPTSSSFQKPTAEITSPPGVLVCQPRRFCQQLQLPDG</sequence>
<evidence type="ECO:0000256" key="10">
    <source>
        <dbReference type="ARBA" id="ARBA00023054"/>
    </source>
</evidence>
<keyword evidence="16" id="KW-0675">Receptor</keyword>
<evidence type="ECO:0000256" key="8">
    <source>
        <dbReference type="ARBA" id="ARBA00022833"/>
    </source>
</evidence>
<evidence type="ECO:0000313" key="16">
    <source>
        <dbReference type="EMBL" id="PIK36637.1"/>
    </source>
</evidence>
<evidence type="ECO:0000256" key="1">
    <source>
        <dbReference type="ARBA" id="ARBA00004496"/>
    </source>
</evidence>
<keyword evidence="10 12" id="KW-0175">Coiled coil</keyword>
<dbReference type="GO" id="GO:0043122">
    <property type="term" value="P:regulation of canonical NF-kappaB signal transduction"/>
    <property type="evidence" value="ECO:0007669"/>
    <property type="project" value="TreeGrafter"/>
</dbReference>
<accession>A0A2G8JLK7</accession>
<dbReference type="Pfam" id="PF02176">
    <property type="entry name" value="zf-TRAF"/>
    <property type="match status" value="1"/>
</dbReference>
<dbReference type="GO" id="GO:0005164">
    <property type="term" value="F:tumor necrosis factor receptor binding"/>
    <property type="evidence" value="ECO:0007669"/>
    <property type="project" value="TreeGrafter"/>
</dbReference>
<evidence type="ECO:0000256" key="3">
    <source>
        <dbReference type="ARBA" id="ARBA00022499"/>
    </source>
</evidence>
<evidence type="ECO:0000256" key="9">
    <source>
        <dbReference type="ARBA" id="ARBA00022843"/>
    </source>
</evidence>
<dbReference type="GO" id="GO:0006915">
    <property type="term" value="P:apoptotic process"/>
    <property type="evidence" value="ECO:0007669"/>
    <property type="project" value="UniProtKB-KW"/>
</dbReference>
<evidence type="ECO:0000256" key="11">
    <source>
        <dbReference type="PROSITE-ProRule" id="PRU00207"/>
    </source>
</evidence>
<evidence type="ECO:0000313" key="17">
    <source>
        <dbReference type="Proteomes" id="UP000230750"/>
    </source>
</evidence>
<proteinExistence type="predicted"/>
<keyword evidence="9" id="KW-0832">Ubl conjugation</keyword>
<gene>
    <name evidence="16" type="ORF">BSL78_26520</name>
</gene>
<dbReference type="PANTHER" id="PTHR10131">
    <property type="entry name" value="TNF RECEPTOR ASSOCIATED FACTOR"/>
    <property type="match status" value="1"/>
</dbReference>
<evidence type="ECO:0000259" key="14">
    <source>
        <dbReference type="PROSITE" id="PS50144"/>
    </source>
</evidence>
<dbReference type="FunFam" id="2.60.210.10:FF:000001">
    <property type="entry name" value="TNF receptor-associated factor"/>
    <property type="match status" value="1"/>
</dbReference>
<keyword evidence="7 11" id="KW-0863">Zinc-finger</keyword>
<evidence type="ECO:0000256" key="13">
    <source>
        <dbReference type="SAM" id="MobiDB-lite"/>
    </source>
</evidence>
<comment type="subcellular location">
    <subcellularLocation>
        <location evidence="1">Cytoplasm</location>
    </subcellularLocation>
</comment>
<dbReference type="Proteomes" id="UP000230750">
    <property type="component" value="Unassembled WGS sequence"/>
</dbReference>
<dbReference type="InterPro" id="IPR008974">
    <property type="entry name" value="TRAF-like"/>
</dbReference>
<dbReference type="Pfam" id="PF21355">
    <property type="entry name" value="TRAF-mep_MATH"/>
    <property type="match status" value="1"/>
</dbReference>
<dbReference type="Gene3D" id="2.60.210.10">
    <property type="entry name" value="Apoptosis, Tumor Necrosis Factor Receptor Associated Protein 2, Chain A"/>
    <property type="match status" value="1"/>
</dbReference>
<dbReference type="OrthoDB" id="5947827at2759"/>
<dbReference type="SUPFAM" id="SSF57953">
    <property type="entry name" value="Trimerization domain of TRAF"/>
    <property type="match status" value="1"/>
</dbReference>
<evidence type="ECO:0000256" key="12">
    <source>
        <dbReference type="SAM" id="Coils"/>
    </source>
</evidence>
<dbReference type="SUPFAM" id="SSF49599">
    <property type="entry name" value="TRAF domain-like"/>
    <property type="match status" value="2"/>
</dbReference>
<evidence type="ECO:0000256" key="7">
    <source>
        <dbReference type="ARBA" id="ARBA00022771"/>
    </source>
</evidence>
<feature type="coiled-coil region" evidence="12">
    <location>
        <begin position="76"/>
        <end position="131"/>
    </location>
</feature>
<dbReference type="PIRSF" id="PIRSF015614">
    <property type="entry name" value="TRAF"/>
    <property type="match status" value="1"/>
</dbReference>
<dbReference type="InterPro" id="IPR001293">
    <property type="entry name" value="Znf_TRAF"/>
</dbReference>
<dbReference type="InterPro" id="IPR002083">
    <property type="entry name" value="MATH/TRAF_dom"/>
</dbReference>
<evidence type="ECO:0000256" key="4">
    <source>
        <dbReference type="ARBA" id="ARBA00022703"/>
    </source>
</evidence>
<feature type="region of interest" description="Disordered" evidence="13">
    <location>
        <begin position="318"/>
        <end position="342"/>
    </location>
</feature>
<evidence type="ECO:0000256" key="6">
    <source>
        <dbReference type="ARBA" id="ARBA00022737"/>
    </source>
</evidence>
<keyword evidence="4" id="KW-0053">Apoptosis</keyword>
<dbReference type="GO" id="GO:0009898">
    <property type="term" value="C:cytoplasmic side of plasma membrane"/>
    <property type="evidence" value="ECO:0007669"/>
    <property type="project" value="TreeGrafter"/>
</dbReference>
<dbReference type="GO" id="GO:0008270">
    <property type="term" value="F:zinc ion binding"/>
    <property type="evidence" value="ECO:0007669"/>
    <property type="project" value="UniProtKB-KW"/>
</dbReference>
<dbReference type="AlphaFoldDB" id="A0A2G8JLK7"/>
<keyword evidence="2" id="KW-0963">Cytoplasm</keyword>
<dbReference type="STRING" id="307972.A0A2G8JLK7"/>
<organism evidence="16 17">
    <name type="scientific">Stichopus japonicus</name>
    <name type="common">Sea cucumber</name>
    <dbReference type="NCBI Taxonomy" id="307972"/>
    <lineage>
        <taxon>Eukaryota</taxon>
        <taxon>Metazoa</taxon>
        <taxon>Echinodermata</taxon>
        <taxon>Eleutherozoa</taxon>
        <taxon>Echinozoa</taxon>
        <taxon>Holothuroidea</taxon>
        <taxon>Aspidochirotacea</taxon>
        <taxon>Aspidochirotida</taxon>
        <taxon>Stichopodidae</taxon>
        <taxon>Apostichopus</taxon>
    </lineage>
</organism>
<protein>
    <submittedName>
        <fullName evidence="16">Tumor necrosis factor receptor-associated factor 3</fullName>
    </submittedName>
</protein>
<feature type="domain" description="TRAF-type" evidence="15">
    <location>
        <begin position="3"/>
        <end position="57"/>
    </location>
</feature>
<dbReference type="InterPro" id="IPR012227">
    <property type="entry name" value="TNF_rcpt-assoc_TRAF_met"/>
</dbReference>
<dbReference type="GO" id="GO:0005737">
    <property type="term" value="C:cytoplasm"/>
    <property type="evidence" value="ECO:0007669"/>
    <property type="project" value="UniProtKB-SubCell"/>
</dbReference>
<evidence type="ECO:0000259" key="15">
    <source>
        <dbReference type="PROSITE" id="PS50145"/>
    </source>
</evidence>
<evidence type="ECO:0000256" key="2">
    <source>
        <dbReference type="ARBA" id="ARBA00022490"/>
    </source>
</evidence>
<feature type="domain" description="MATH" evidence="14">
    <location>
        <begin position="226"/>
        <end position="362"/>
    </location>
</feature>
<dbReference type="PROSITE" id="PS50145">
    <property type="entry name" value="ZF_TRAF"/>
    <property type="match status" value="1"/>
</dbReference>
<dbReference type="PANTHER" id="PTHR10131:SF153">
    <property type="entry name" value="RING-TYPE DOMAIN-CONTAINING PROTEIN"/>
    <property type="match status" value="1"/>
</dbReference>
<comment type="caution">
    <text evidence="16">The sequence shown here is derived from an EMBL/GenBank/DDBJ whole genome shotgun (WGS) entry which is preliminary data.</text>
</comment>
<keyword evidence="17" id="KW-1185">Reference proteome</keyword>